<evidence type="ECO:0000313" key="9">
    <source>
        <dbReference type="RefSeq" id="XP_021855451.1"/>
    </source>
</evidence>
<dbReference type="AlphaFoldDB" id="A0A9R0IU87"/>
<evidence type="ECO:0000313" key="8">
    <source>
        <dbReference type="RefSeq" id="XP_021855450.1"/>
    </source>
</evidence>
<accession>A0A9R0IU87</accession>
<dbReference type="InterPro" id="IPR045210">
    <property type="entry name" value="RING-Ubox_PUB"/>
</dbReference>
<reference evidence="7" key="1">
    <citation type="journal article" date="2021" name="Nat. Commun.">
        <title>Genomic analyses provide insights into spinach domestication and the genetic basis of agronomic traits.</title>
        <authorList>
            <person name="Cai X."/>
            <person name="Sun X."/>
            <person name="Xu C."/>
            <person name="Sun H."/>
            <person name="Wang X."/>
            <person name="Ge C."/>
            <person name="Zhang Z."/>
            <person name="Wang Q."/>
            <person name="Fei Z."/>
            <person name="Jiao C."/>
            <person name="Wang Q."/>
        </authorList>
    </citation>
    <scope>NUCLEOTIDE SEQUENCE [LARGE SCALE GENOMIC DNA]</scope>
    <source>
        <strain evidence="7">cv. Varoflay</strain>
    </source>
</reference>
<dbReference type="EC" id="2.3.2.27" evidence="5"/>
<dbReference type="SUPFAM" id="SSF57850">
    <property type="entry name" value="RING/U-box"/>
    <property type="match status" value="1"/>
</dbReference>
<dbReference type="KEGG" id="soe:110794799"/>
<dbReference type="SUPFAM" id="SSF48371">
    <property type="entry name" value="ARM repeat"/>
    <property type="match status" value="1"/>
</dbReference>
<evidence type="ECO:0000256" key="1">
    <source>
        <dbReference type="ARBA" id="ARBA00000900"/>
    </source>
</evidence>
<dbReference type="InterPro" id="IPR016024">
    <property type="entry name" value="ARM-type_fold"/>
</dbReference>
<dbReference type="InterPro" id="IPR011989">
    <property type="entry name" value="ARM-like"/>
</dbReference>
<evidence type="ECO:0000313" key="7">
    <source>
        <dbReference type="Proteomes" id="UP000813463"/>
    </source>
</evidence>
<dbReference type="RefSeq" id="XP_021855451.1">
    <property type="nucleotide sequence ID" value="XM_021999759.1"/>
</dbReference>
<dbReference type="Gene3D" id="3.30.40.10">
    <property type="entry name" value="Zinc/RING finger domain, C3HC4 (zinc finger)"/>
    <property type="match status" value="1"/>
</dbReference>
<dbReference type="Pfam" id="PF25598">
    <property type="entry name" value="ARM_PUB"/>
    <property type="match status" value="1"/>
</dbReference>
<dbReference type="PANTHER" id="PTHR22849">
    <property type="entry name" value="WDSAM1 PROTEIN"/>
    <property type="match status" value="1"/>
</dbReference>
<dbReference type="SMART" id="SM00504">
    <property type="entry name" value="Ubox"/>
    <property type="match status" value="1"/>
</dbReference>
<evidence type="ECO:0000259" key="6">
    <source>
        <dbReference type="PROSITE" id="PS51698"/>
    </source>
</evidence>
<evidence type="ECO:0000256" key="4">
    <source>
        <dbReference type="ARBA" id="ARBA00022786"/>
    </source>
</evidence>
<dbReference type="Gene3D" id="1.25.10.10">
    <property type="entry name" value="Leucine-rich Repeat Variant"/>
    <property type="match status" value="1"/>
</dbReference>
<feature type="domain" description="U-box" evidence="6">
    <location>
        <begin position="8"/>
        <end position="87"/>
    </location>
</feature>
<keyword evidence="4 5" id="KW-0833">Ubl conjugation pathway</keyword>
<comment type="function">
    <text evidence="5">Functions as an E3 ubiquitin ligase.</text>
</comment>
<dbReference type="GeneID" id="110794799"/>
<dbReference type="GO" id="GO:0061630">
    <property type="term" value="F:ubiquitin protein ligase activity"/>
    <property type="evidence" value="ECO:0007669"/>
    <property type="project" value="UniProtKB-UniRule"/>
</dbReference>
<reference evidence="8 9" key="2">
    <citation type="submission" date="2025-04" db="UniProtKB">
        <authorList>
            <consortium name="RefSeq"/>
        </authorList>
    </citation>
    <scope>IDENTIFICATION</scope>
</reference>
<dbReference type="CDD" id="cd16664">
    <property type="entry name" value="RING-Ubox_PUB"/>
    <property type="match status" value="1"/>
</dbReference>
<gene>
    <name evidence="9" type="primary">LOC110794799</name>
    <name evidence="8" type="synonym">LOC110794797</name>
</gene>
<dbReference type="RefSeq" id="XP_021855450.1">
    <property type="nucleotide sequence ID" value="XM_021999758.1"/>
</dbReference>
<comment type="pathway">
    <text evidence="2 5">Protein modification; protein ubiquitination.</text>
</comment>
<dbReference type="Proteomes" id="UP000813463">
    <property type="component" value="Chromosome 6"/>
</dbReference>
<dbReference type="Pfam" id="PF04564">
    <property type="entry name" value="U-box"/>
    <property type="match status" value="1"/>
</dbReference>
<dbReference type="KEGG" id="soe:110794797"/>
<keyword evidence="7" id="KW-1185">Reference proteome</keyword>
<evidence type="ECO:0000256" key="5">
    <source>
        <dbReference type="RuleBase" id="RU369093"/>
    </source>
</evidence>
<keyword evidence="3 5" id="KW-0808">Transferase</keyword>
<evidence type="ECO:0000256" key="3">
    <source>
        <dbReference type="ARBA" id="ARBA00022679"/>
    </source>
</evidence>
<protein>
    <recommendedName>
        <fullName evidence="5 6">U-box domain-containing protein</fullName>
        <ecNumber evidence="5">2.3.2.27</ecNumber>
    </recommendedName>
    <alternativeName>
        <fullName evidence="5">RING-type E3 ubiquitin transferase PUB</fullName>
    </alternativeName>
</protein>
<dbReference type="PROSITE" id="PS51698">
    <property type="entry name" value="U_BOX"/>
    <property type="match status" value="1"/>
</dbReference>
<evidence type="ECO:0000256" key="2">
    <source>
        <dbReference type="ARBA" id="ARBA00004906"/>
    </source>
</evidence>
<dbReference type="InterPro" id="IPR058678">
    <property type="entry name" value="ARM_PUB"/>
</dbReference>
<dbReference type="InterPro" id="IPR045185">
    <property type="entry name" value="PUB22/23/24-like"/>
</dbReference>
<proteinExistence type="predicted"/>
<dbReference type="InterPro" id="IPR003613">
    <property type="entry name" value="Ubox_domain"/>
</dbReference>
<sequence length="416" mass="46022">MDHNQEIDVPPFFLCPISLQIMKDPVTVSTGITYDRENIEKWVFTNNNSICPVTKQPLNIDSPDSFLTPNHTLRRLAQSWCTLNASNGVERFPTPKPPVTKAQVLKLIDQSSNSSAHRLVMNLEKIKCIAYGSSGNKRCLETTPGVADFLTRLIILGQNDDVDNKCSSSVSDEALRILAHLQISDETVLKKMLNENNLLDSLVRIMQKNSYESRADAVGIMKLLIQVAEPTQVVSLTRQHFEEVVQLIKLKDDVSPKSTKAALKVLALACPWGRNRIKVVEAGAVQVMVELLLESNDRRTSEMVLAVLEQLSGCAEGRAELLSHAAGLAVVSKKILRVSHFATERGVKILFAIAKYSGSPSVVQEMIQTGVVTKLCLVLQVDCEAKTKEKTREILKMHARAWKNSPCAPAHVFGSF</sequence>
<dbReference type="InterPro" id="IPR013083">
    <property type="entry name" value="Znf_RING/FYVE/PHD"/>
</dbReference>
<dbReference type="OrthoDB" id="10064100at2759"/>
<dbReference type="GO" id="GO:0016567">
    <property type="term" value="P:protein ubiquitination"/>
    <property type="evidence" value="ECO:0007669"/>
    <property type="project" value="UniProtKB-UniRule"/>
</dbReference>
<name>A0A9R0IU87_SPIOL</name>
<dbReference type="PANTHER" id="PTHR22849:SF132">
    <property type="entry name" value="E3 UBIQUITIN-PROTEIN LIGASE PUB23"/>
    <property type="match status" value="1"/>
</dbReference>
<organism evidence="7 9">
    <name type="scientific">Spinacia oleracea</name>
    <name type="common">Spinach</name>
    <dbReference type="NCBI Taxonomy" id="3562"/>
    <lineage>
        <taxon>Eukaryota</taxon>
        <taxon>Viridiplantae</taxon>
        <taxon>Streptophyta</taxon>
        <taxon>Embryophyta</taxon>
        <taxon>Tracheophyta</taxon>
        <taxon>Spermatophyta</taxon>
        <taxon>Magnoliopsida</taxon>
        <taxon>eudicotyledons</taxon>
        <taxon>Gunneridae</taxon>
        <taxon>Pentapetalae</taxon>
        <taxon>Caryophyllales</taxon>
        <taxon>Chenopodiaceae</taxon>
        <taxon>Chenopodioideae</taxon>
        <taxon>Anserineae</taxon>
        <taxon>Spinacia</taxon>
    </lineage>
</organism>
<comment type="catalytic activity">
    <reaction evidence="1 5">
        <text>S-ubiquitinyl-[E2 ubiquitin-conjugating enzyme]-L-cysteine + [acceptor protein]-L-lysine = [E2 ubiquitin-conjugating enzyme]-L-cysteine + N(6)-ubiquitinyl-[acceptor protein]-L-lysine.</text>
        <dbReference type="EC" id="2.3.2.27"/>
    </reaction>
</comment>